<evidence type="ECO:0000256" key="10">
    <source>
        <dbReference type="RuleBase" id="RU000682"/>
    </source>
</evidence>
<proteinExistence type="inferred from homology"/>
<dbReference type="Pfam" id="PF25797">
    <property type="entry name" value="PDF2_C"/>
    <property type="match status" value="1"/>
</dbReference>
<gene>
    <name evidence="15" type="ORF">O6P43_020539</name>
</gene>
<keyword evidence="4 11" id="KW-0175">Coiled coil</keyword>
<organism evidence="15 16">
    <name type="scientific">Quillaja saponaria</name>
    <name type="common">Soap bark tree</name>
    <dbReference type="NCBI Taxonomy" id="32244"/>
    <lineage>
        <taxon>Eukaryota</taxon>
        <taxon>Viridiplantae</taxon>
        <taxon>Streptophyta</taxon>
        <taxon>Embryophyta</taxon>
        <taxon>Tracheophyta</taxon>
        <taxon>Spermatophyta</taxon>
        <taxon>Magnoliopsida</taxon>
        <taxon>eudicotyledons</taxon>
        <taxon>Gunneridae</taxon>
        <taxon>Pentapetalae</taxon>
        <taxon>rosids</taxon>
        <taxon>fabids</taxon>
        <taxon>Fabales</taxon>
        <taxon>Quillajaceae</taxon>
        <taxon>Quillaja</taxon>
    </lineage>
</organism>
<dbReference type="AlphaFoldDB" id="A0AAD7PLY7"/>
<dbReference type="SMART" id="SM00389">
    <property type="entry name" value="HOX"/>
    <property type="match status" value="1"/>
</dbReference>
<dbReference type="InterPro" id="IPR042160">
    <property type="entry name" value="HD-Zip_IV"/>
</dbReference>
<dbReference type="CDD" id="cd00086">
    <property type="entry name" value="homeodomain"/>
    <property type="match status" value="1"/>
</dbReference>
<dbReference type="InterPro" id="IPR001356">
    <property type="entry name" value="HD"/>
</dbReference>
<dbReference type="PROSITE" id="PS50071">
    <property type="entry name" value="HOMEOBOX_2"/>
    <property type="match status" value="1"/>
</dbReference>
<keyword evidence="7" id="KW-0804">Transcription</keyword>
<dbReference type="CDD" id="cd08875">
    <property type="entry name" value="START_ArGLABRA2_like"/>
    <property type="match status" value="1"/>
</dbReference>
<dbReference type="GO" id="GO:0005634">
    <property type="term" value="C:nucleus"/>
    <property type="evidence" value="ECO:0007669"/>
    <property type="project" value="UniProtKB-SubCell"/>
</dbReference>
<evidence type="ECO:0000259" key="14">
    <source>
        <dbReference type="PROSITE" id="PS50848"/>
    </source>
</evidence>
<sequence>MDSMMGSGGGSGDEQESSNPPNEIKSKYRHTHQQIELLEEFFKLCPHPYENQRIQLARELGLEAKQVKFWFQNKRTQTKVQIERNGNNVLRAANERIRYENQAIKEALKTVLCASCGGHPCAKEDHEHCLQELRIENTQLKEEYEKISNFLNECIGKSISQVEPIAPAPGPAFELSPGSFFTQRMGIDQDISSGSTISNSTALAYQFKGVKKEQMVEIAVNAMNELIRLLSINNPLWVKSAVDGRLVLHRDIYEEMFPKTNHLRSSSVHVESSKESGIVSMCGMQLVNIFLDSDKWVYLFPTIVTKAKTICVLETGLSSHRTGALQLMYEQMHILSPLVPPREFYFLRHCQQVDIGTWVIVDVSYDCLQGNTSPSHCWRLPSGCIIHEMPNGCTKVTWVEHVEVDDTTPNHYLFRDLICSGAAYGAERWVFTLQRMSERFANFIGDNLPSLEPRAVIRSDEAKWSIMNLGHRMIKNFCGILNMSGMLDFPQLSDEVNNSEVRISVRENTEPGLPGGTVIIAAASLRLPLPPQNVLSFFKDEKNRVQWDVLSIGNPIHEIALISNVNHPGNCISTVRPFIATESKMLIFQESYTDPLGSLLVYAPIDVPALNSAVTGEDSSWLPVLPSGFIISGDGRTKIGAGPSTSTGAERSSGTLLTVVYQILISNPSSSKLLQMESVATVNALLNSTVQRIKSGLNCSFD</sequence>
<comment type="similarity">
    <text evidence="2">Belongs to the HD-ZIP homeobox family. Class IV subfamily.</text>
</comment>
<name>A0AAD7PLY7_QUISA</name>
<dbReference type="SMART" id="SM00234">
    <property type="entry name" value="START"/>
    <property type="match status" value="1"/>
</dbReference>
<evidence type="ECO:0000256" key="4">
    <source>
        <dbReference type="ARBA" id="ARBA00023054"/>
    </source>
</evidence>
<evidence type="ECO:0000256" key="1">
    <source>
        <dbReference type="ARBA" id="ARBA00004123"/>
    </source>
</evidence>
<evidence type="ECO:0000313" key="15">
    <source>
        <dbReference type="EMBL" id="KAJ7960042.1"/>
    </source>
</evidence>
<accession>A0AAD7PLY7</accession>
<evidence type="ECO:0000256" key="2">
    <source>
        <dbReference type="ARBA" id="ARBA00006789"/>
    </source>
</evidence>
<dbReference type="GO" id="GO:0003677">
    <property type="term" value="F:DNA binding"/>
    <property type="evidence" value="ECO:0007669"/>
    <property type="project" value="UniProtKB-UniRule"/>
</dbReference>
<feature type="DNA-binding region" description="Homeobox" evidence="9">
    <location>
        <begin position="23"/>
        <end position="82"/>
    </location>
</feature>
<dbReference type="Pfam" id="PF00046">
    <property type="entry name" value="Homeodomain"/>
    <property type="match status" value="1"/>
</dbReference>
<keyword evidence="5 9" id="KW-0238">DNA-binding</keyword>
<dbReference type="SUPFAM" id="SSF55961">
    <property type="entry name" value="Bet v1-like"/>
    <property type="match status" value="2"/>
</dbReference>
<dbReference type="PANTHER" id="PTHR45654">
    <property type="entry name" value="HOMEOBOX-LEUCINE ZIPPER PROTEIN MERISTEM L1"/>
    <property type="match status" value="1"/>
</dbReference>
<evidence type="ECO:0000256" key="9">
    <source>
        <dbReference type="PROSITE-ProRule" id="PRU00108"/>
    </source>
</evidence>
<keyword evidence="16" id="KW-1185">Reference proteome</keyword>
<dbReference type="PANTHER" id="PTHR45654:SF9">
    <property type="entry name" value="HOMEOBOX-LEUCINE ZIPPER PROTEIN HDG10-RELATED"/>
    <property type="match status" value="1"/>
</dbReference>
<protein>
    <submittedName>
        <fullName evidence="15">Homeobox-leucine zipper protein</fullName>
    </submittedName>
</protein>
<dbReference type="InterPro" id="IPR002913">
    <property type="entry name" value="START_lipid-bd_dom"/>
</dbReference>
<dbReference type="InterPro" id="IPR023393">
    <property type="entry name" value="START-like_dom_sf"/>
</dbReference>
<dbReference type="FunFam" id="1.10.10.60:FF:000229">
    <property type="entry name" value="Homeobox-leucine zipper protein HDG1"/>
    <property type="match status" value="1"/>
</dbReference>
<feature type="compositionally biased region" description="Gly residues" evidence="12">
    <location>
        <begin position="1"/>
        <end position="12"/>
    </location>
</feature>
<dbReference type="GO" id="GO:0008289">
    <property type="term" value="F:lipid binding"/>
    <property type="evidence" value="ECO:0007669"/>
    <property type="project" value="InterPro"/>
</dbReference>
<evidence type="ECO:0000313" key="16">
    <source>
        <dbReference type="Proteomes" id="UP001163823"/>
    </source>
</evidence>
<dbReference type="GO" id="GO:0000981">
    <property type="term" value="F:DNA-binding transcription factor activity, RNA polymerase II-specific"/>
    <property type="evidence" value="ECO:0007669"/>
    <property type="project" value="InterPro"/>
</dbReference>
<feature type="domain" description="Homeobox" evidence="13">
    <location>
        <begin position="21"/>
        <end position="81"/>
    </location>
</feature>
<dbReference type="Proteomes" id="UP001163823">
    <property type="component" value="Chromosome 8"/>
</dbReference>
<evidence type="ECO:0000256" key="7">
    <source>
        <dbReference type="ARBA" id="ARBA00023163"/>
    </source>
</evidence>
<dbReference type="Gene3D" id="3.30.530.20">
    <property type="match status" value="1"/>
</dbReference>
<evidence type="ECO:0000256" key="3">
    <source>
        <dbReference type="ARBA" id="ARBA00023015"/>
    </source>
</evidence>
<keyword evidence="3" id="KW-0805">Transcription regulation</keyword>
<dbReference type="Gene3D" id="1.10.10.60">
    <property type="entry name" value="Homeodomain-like"/>
    <property type="match status" value="1"/>
</dbReference>
<evidence type="ECO:0000256" key="12">
    <source>
        <dbReference type="SAM" id="MobiDB-lite"/>
    </source>
</evidence>
<evidence type="ECO:0000259" key="13">
    <source>
        <dbReference type="PROSITE" id="PS50071"/>
    </source>
</evidence>
<dbReference type="InterPro" id="IPR017970">
    <property type="entry name" value="Homeobox_CS"/>
</dbReference>
<dbReference type="InterPro" id="IPR057993">
    <property type="entry name" value="HD-Zip_IV_C"/>
</dbReference>
<feature type="region of interest" description="Disordered" evidence="12">
    <location>
        <begin position="1"/>
        <end position="30"/>
    </location>
</feature>
<keyword evidence="6 9" id="KW-0371">Homeobox</keyword>
<dbReference type="PROSITE" id="PS00027">
    <property type="entry name" value="HOMEOBOX_1"/>
    <property type="match status" value="1"/>
</dbReference>
<dbReference type="KEGG" id="qsa:O6P43_020539"/>
<keyword evidence="8 9" id="KW-0539">Nucleus</keyword>
<dbReference type="SUPFAM" id="SSF46689">
    <property type="entry name" value="Homeodomain-like"/>
    <property type="match status" value="1"/>
</dbReference>
<evidence type="ECO:0000256" key="5">
    <source>
        <dbReference type="ARBA" id="ARBA00023125"/>
    </source>
</evidence>
<comment type="caution">
    <text evidence="15">The sequence shown here is derived from an EMBL/GenBank/DDBJ whole genome shotgun (WGS) entry which is preliminary data.</text>
</comment>
<feature type="coiled-coil region" evidence="11">
    <location>
        <begin position="123"/>
        <end position="150"/>
    </location>
</feature>
<feature type="domain" description="START" evidence="14">
    <location>
        <begin position="208"/>
        <end position="442"/>
    </location>
</feature>
<dbReference type="PROSITE" id="PS50848">
    <property type="entry name" value="START"/>
    <property type="match status" value="1"/>
</dbReference>
<comment type="subcellular location">
    <subcellularLocation>
        <location evidence="1 9 10">Nucleus</location>
    </subcellularLocation>
</comment>
<dbReference type="Pfam" id="PF01852">
    <property type="entry name" value="START"/>
    <property type="match status" value="1"/>
</dbReference>
<dbReference type="InterPro" id="IPR009057">
    <property type="entry name" value="Homeodomain-like_sf"/>
</dbReference>
<evidence type="ECO:0000256" key="8">
    <source>
        <dbReference type="ARBA" id="ARBA00023242"/>
    </source>
</evidence>
<evidence type="ECO:0000256" key="6">
    <source>
        <dbReference type="ARBA" id="ARBA00023155"/>
    </source>
</evidence>
<evidence type="ECO:0000256" key="11">
    <source>
        <dbReference type="SAM" id="Coils"/>
    </source>
</evidence>
<reference evidence="15" key="1">
    <citation type="journal article" date="2023" name="Science">
        <title>Elucidation of the pathway for biosynthesis of saponin adjuvants from the soapbark tree.</title>
        <authorList>
            <person name="Reed J."/>
            <person name="Orme A."/>
            <person name="El-Demerdash A."/>
            <person name="Owen C."/>
            <person name="Martin L.B.B."/>
            <person name="Misra R.C."/>
            <person name="Kikuchi S."/>
            <person name="Rejzek M."/>
            <person name="Martin A.C."/>
            <person name="Harkess A."/>
            <person name="Leebens-Mack J."/>
            <person name="Louveau T."/>
            <person name="Stephenson M.J."/>
            <person name="Osbourn A."/>
        </authorList>
    </citation>
    <scope>NUCLEOTIDE SEQUENCE</scope>
    <source>
        <strain evidence="15">S10</strain>
    </source>
</reference>
<dbReference type="EMBL" id="JARAOO010000008">
    <property type="protein sequence ID" value="KAJ7960042.1"/>
    <property type="molecule type" value="Genomic_DNA"/>
</dbReference>